<accession>A0A9D2A8R6</accession>
<dbReference type="InterPro" id="IPR000873">
    <property type="entry name" value="AMP-dep_synth/lig_dom"/>
</dbReference>
<evidence type="ECO:0000313" key="6">
    <source>
        <dbReference type="EMBL" id="HIX00939.1"/>
    </source>
</evidence>
<dbReference type="SUPFAM" id="SSF56801">
    <property type="entry name" value="Acetyl-CoA synthetase-like"/>
    <property type="match status" value="1"/>
</dbReference>
<dbReference type="Pfam" id="PF00501">
    <property type="entry name" value="AMP-binding"/>
    <property type="match status" value="1"/>
</dbReference>
<feature type="region of interest" description="Disordered" evidence="3">
    <location>
        <begin position="345"/>
        <end position="373"/>
    </location>
</feature>
<evidence type="ECO:0000256" key="1">
    <source>
        <dbReference type="ARBA" id="ARBA00006432"/>
    </source>
</evidence>
<dbReference type="GO" id="GO:0006631">
    <property type="term" value="P:fatty acid metabolic process"/>
    <property type="evidence" value="ECO:0007669"/>
    <property type="project" value="TreeGrafter"/>
</dbReference>
<name>A0A9D2A8R6_9MICC</name>
<sequence>MTRDATIAEAQAFIDGPSLSESLAQVATNDPGRVYLRDQGEPITAGELDHMVNHAVGTLREHGVTAESRVGLALQVGADHVVLIFALLRMGALWLPLNTQLKGEPLRYQLGDSGATHVITLMNGQLADELPWADRMHELGAMAQTAHRLGIAALTSGEDHRRNADRAQASLLMYTSGTTGPPKGVLVTEAMMKAAIFGAIEVTRPEPDDVFFVWEPLFHIGGAQVVFLPLYREIALALVPRFSASRFWDQVRESGATHIHYLGGVLQILLQLPESPSERDNHVRMAWGAGATPEVRSACQNRYGFELNECYGMTEASSVITVNRHEPEGGVGAPFPWVQIEIDPQSQDEPEDSQTGPDPDTAGLARQADDGGAAGTHGELIVRGLIDGMLTPGYLGKPEATAKARDGKWFRTGDYGYLDQRGNVHFTGRGSDSIRVRGENVSTWQVESVLGLHPDVGRCAVVGVKAEVGEQEMLLVMTEAEGRSLDPAEVLTWAAERLPAFQVPKYARVIAEMPLTPSQRIAKHRLSRELEGAVRG</sequence>
<dbReference type="Pfam" id="PF13193">
    <property type="entry name" value="AMP-binding_C"/>
    <property type="match status" value="1"/>
</dbReference>
<organism evidence="6 7">
    <name type="scientific">Candidatus Nesterenkonia stercoripullorum</name>
    <dbReference type="NCBI Taxonomy" id="2838701"/>
    <lineage>
        <taxon>Bacteria</taxon>
        <taxon>Bacillati</taxon>
        <taxon>Actinomycetota</taxon>
        <taxon>Actinomycetes</taxon>
        <taxon>Micrococcales</taxon>
        <taxon>Micrococcaceae</taxon>
        <taxon>Nesterenkonia</taxon>
    </lineage>
</organism>
<comment type="similarity">
    <text evidence="1">Belongs to the ATP-dependent AMP-binding enzyme family.</text>
</comment>
<feature type="domain" description="AMP-dependent synthetase/ligase" evidence="4">
    <location>
        <begin position="25"/>
        <end position="356"/>
    </location>
</feature>
<dbReference type="InterPro" id="IPR025110">
    <property type="entry name" value="AMP-bd_C"/>
</dbReference>
<evidence type="ECO:0000313" key="7">
    <source>
        <dbReference type="Proteomes" id="UP000824151"/>
    </source>
</evidence>
<evidence type="ECO:0000259" key="4">
    <source>
        <dbReference type="Pfam" id="PF00501"/>
    </source>
</evidence>
<feature type="domain" description="AMP-binding enzyme C-terminal" evidence="5">
    <location>
        <begin position="445"/>
        <end position="518"/>
    </location>
</feature>
<proteinExistence type="inferred from homology"/>
<evidence type="ECO:0000256" key="2">
    <source>
        <dbReference type="ARBA" id="ARBA00022598"/>
    </source>
</evidence>
<reference evidence="6" key="1">
    <citation type="journal article" date="2021" name="PeerJ">
        <title>Extensive microbial diversity within the chicken gut microbiome revealed by metagenomics and culture.</title>
        <authorList>
            <person name="Gilroy R."/>
            <person name="Ravi A."/>
            <person name="Getino M."/>
            <person name="Pursley I."/>
            <person name="Horton D.L."/>
            <person name="Alikhan N.F."/>
            <person name="Baker D."/>
            <person name="Gharbi K."/>
            <person name="Hall N."/>
            <person name="Watson M."/>
            <person name="Adriaenssens E.M."/>
            <person name="Foster-Nyarko E."/>
            <person name="Jarju S."/>
            <person name="Secka A."/>
            <person name="Antonio M."/>
            <person name="Oren A."/>
            <person name="Chaudhuri R.R."/>
            <person name="La Ragione R."/>
            <person name="Hildebrand F."/>
            <person name="Pallen M.J."/>
        </authorList>
    </citation>
    <scope>NUCLEOTIDE SEQUENCE</scope>
    <source>
        <strain evidence="6">ChiHejej3B27-3195</strain>
    </source>
</reference>
<keyword evidence="2" id="KW-0436">Ligase</keyword>
<comment type="caution">
    <text evidence="6">The sequence shown here is derived from an EMBL/GenBank/DDBJ whole genome shotgun (WGS) entry which is preliminary data.</text>
</comment>
<gene>
    <name evidence="6" type="ORF">H9871_12450</name>
</gene>
<dbReference type="InterPro" id="IPR045851">
    <property type="entry name" value="AMP-bd_C_sf"/>
</dbReference>
<dbReference type="InterPro" id="IPR020845">
    <property type="entry name" value="AMP-binding_CS"/>
</dbReference>
<dbReference type="InterPro" id="IPR042099">
    <property type="entry name" value="ANL_N_sf"/>
</dbReference>
<dbReference type="Proteomes" id="UP000824151">
    <property type="component" value="Unassembled WGS sequence"/>
</dbReference>
<dbReference type="PROSITE" id="PS00455">
    <property type="entry name" value="AMP_BINDING"/>
    <property type="match status" value="1"/>
</dbReference>
<dbReference type="AlphaFoldDB" id="A0A9D2A8R6"/>
<dbReference type="GO" id="GO:0031956">
    <property type="term" value="F:medium-chain fatty acid-CoA ligase activity"/>
    <property type="evidence" value="ECO:0007669"/>
    <property type="project" value="TreeGrafter"/>
</dbReference>
<evidence type="ECO:0000256" key="3">
    <source>
        <dbReference type="SAM" id="MobiDB-lite"/>
    </source>
</evidence>
<dbReference type="Gene3D" id="3.30.300.30">
    <property type="match status" value="1"/>
</dbReference>
<dbReference type="PANTHER" id="PTHR43201">
    <property type="entry name" value="ACYL-COA SYNTHETASE"/>
    <property type="match status" value="1"/>
</dbReference>
<evidence type="ECO:0000259" key="5">
    <source>
        <dbReference type="Pfam" id="PF13193"/>
    </source>
</evidence>
<protein>
    <submittedName>
        <fullName evidence="6">AMP-binding protein</fullName>
    </submittedName>
</protein>
<reference evidence="6" key="2">
    <citation type="submission" date="2021-04" db="EMBL/GenBank/DDBJ databases">
        <authorList>
            <person name="Gilroy R."/>
        </authorList>
    </citation>
    <scope>NUCLEOTIDE SEQUENCE</scope>
    <source>
        <strain evidence="6">ChiHejej3B27-3195</strain>
    </source>
</reference>
<dbReference type="Gene3D" id="3.40.50.12780">
    <property type="entry name" value="N-terminal domain of ligase-like"/>
    <property type="match status" value="1"/>
</dbReference>
<dbReference type="PANTHER" id="PTHR43201:SF5">
    <property type="entry name" value="MEDIUM-CHAIN ACYL-COA LIGASE ACSF2, MITOCHONDRIAL"/>
    <property type="match status" value="1"/>
</dbReference>
<dbReference type="EMBL" id="DXGD01000462">
    <property type="protein sequence ID" value="HIX00939.1"/>
    <property type="molecule type" value="Genomic_DNA"/>
</dbReference>